<dbReference type="Gene3D" id="3.30.2350.10">
    <property type="entry name" value="Pseudouridine synthase"/>
    <property type="match status" value="1"/>
</dbReference>
<dbReference type="Pfam" id="PF00398">
    <property type="entry name" value="RrnaAD"/>
    <property type="match status" value="1"/>
</dbReference>
<dbReference type="EMBL" id="JROU02000405">
    <property type="protein sequence ID" value="OEH79389.1"/>
    <property type="molecule type" value="Genomic_DNA"/>
</dbReference>
<feature type="compositionally biased region" description="Pro residues" evidence="7">
    <location>
        <begin position="431"/>
        <end position="443"/>
    </location>
</feature>
<dbReference type="Gene3D" id="1.10.8.100">
    <property type="entry name" value="Ribosomal RNA adenine dimethylase-like, domain 2"/>
    <property type="match status" value="1"/>
</dbReference>
<comment type="caution">
    <text evidence="9">The sequence shown here is derived from an EMBL/GenBank/DDBJ whole genome shotgun (WGS) entry which is preliminary data.</text>
</comment>
<dbReference type="GO" id="GO:0000179">
    <property type="term" value="F:rRNA (adenine-N6,N6-)-dimethyltransferase activity"/>
    <property type="evidence" value="ECO:0007669"/>
    <property type="project" value="UniProtKB-UniRule"/>
</dbReference>
<feature type="binding site" evidence="5">
    <location>
        <position position="1"/>
    </location>
    <ligand>
        <name>S-adenosyl-L-methionine</name>
        <dbReference type="ChEBI" id="CHEBI:59789"/>
    </ligand>
</feature>
<comment type="caution">
    <text evidence="5">Lacks conserved residue(s) required for the propagation of feature annotation.</text>
</comment>
<dbReference type="InterPro" id="IPR023165">
    <property type="entry name" value="rRNA_Ade_diMease-like_C"/>
</dbReference>
<dbReference type="SMART" id="SM00650">
    <property type="entry name" value="rADc"/>
    <property type="match status" value="1"/>
</dbReference>
<feature type="compositionally biased region" description="Polar residues" evidence="7">
    <location>
        <begin position="1189"/>
        <end position="1205"/>
    </location>
</feature>
<sequence length="1547" mass="166988">MPWLQVLHEDVLQVNWPYLASRMQPLRVVGNLPFYLTSQLLFCLLDCRHCIDVAVVTLQREVAERLVARQGDSQYCRLSVAFALLARPSLLFYIPSKAFYPQPKVEAAVVRVDFRRESDAELLAGVDAKDLKRVLFAAFGQRRKMLRQSLKSILPPGVSVPEEFGALRPQALAPSQFVELTAALFGRNGADDLAGREAKANSADSTETVESLLTDPPPIPRIPAKVPAQSCWLAAALSSLGESESRHLRKMLNMASEDLRGDGSPLMRAHGVHETLCSPLERIKRSLRGPLERPDPDVRGIGGPSVGGREGVAEFTSWPHFPLQRVLLHARRLPAAGVKLQQMRQRLRALWGPPRALLFGPTQGGPLCDHPPPTIPVPGSPVRGPPHLCFLHPSKRAFACFEPSSGCRAAGSHRCNERGAEQEPPDSLPQKPWPKEPPFPQGPPNARQLMAGILARGGAFTPRSRPSGLGRPPSGSRELQAQRVASVLQFAQQHIEAFDAVHCGTALLLLGRLARQLGQDSLGGAAAVSAVVARGLAAWQQQQSRSLLLPSSLCSPLLRCLYTHAAFLSLRSKLLDAFGSLAAPPNAAPTGASDSAPQLISNTLWALGALRTCDVPLILAALAALQRILQLPGGSVRRQREHLQHAHSLLPVDICNIFWGLATAADCSNAFLVTCRSPTEQRPQQQCRHKTQTFLAAERQRLQGALVEAFAAVGPLALQQLEAFEPRGLATLSWAVARAGVYVHPRAALEETQTFASLLRIQRANLHAVLQQQQTLELQREDGEPSAFYPGAPPKGVKEGPPGDSTFAAATSGLASEGQRDGLFRTATSSEPAAVFMQFYDSAVGPLLQRGALRKLSIQQIANLLWGFAAVGHFSPPLCFAAAEELLKRVTEARGGGLLGAPTGAPKSGRLRDEALLSGVSSEGVSADGSAPHCGSRALERALQTSEVSPVSCRDVAAVMLAASQHRVFSRALFVSLPELLLTGGGRSSTSSEPYRRDRFLQEASLRDLASLCISMQRAVEFAAPGALAALRLATLDCPHERRCLRELTKRAQKEILAYVKLQVLCGVLFPANLGATIQLTPRLFEILTDEALRLAESYNSKLGKHMHRPSPLTEAGSALSPRWGPSGGLKKEMPRILLETADYLVVYKPPYWLVNPSQTNSGAPKDTDGGASPLETPAWASFEGPSQGALSTQQQTTTPGTDSSEVLPAAETQTVPLSSFALLHSGRPEPLHLYLRMRLLEGASPLLPRAPSSSRQMDPSVEKIAEARCQKGHGNVSKRKATRPPRVSPSDEAFARILSDSSVASGCTHRIDCETSGPILIAKNERAFHKARMTFEAHKLKGFWGVSAPIKTLKGGPPHNAIFSYCDVQGKPSTTLVRPLLYLQREGRTHQIRVHLSALGHPLVMDYKYQAGRRAAAVPAAKVEARGPHKKALCAACEGRPSRLLACADLAKKQKVLRLRMILDALKCRCFVGSAADSAAYLSDRLWCPRLFLHCFYLGVSAPCRHADGEAHGGPPLEGLEVHSPLPSDLVAALGHLQAVGSRPCI</sequence>
<feature type="region of interest" description="Disordered" evidence="7">
    <location>
        <begin position="1104"/>
        <end position="1127"/>
    </location>
</feature>
<keyword evidence="2 5" id="KW-0808">Transferase</keyword>
<feature type="domain" description="Ribosomal RNA adenine methylase transferase N-terminal" evidence="8">
    <location>
        <begin position="2"/>
        <end position="116"/>
    </location>
</feature>
<organism evidence="9 10">
    <name type="scientific">Cyclospora cayetanensis</name>
    <dbReference type="NCBI Taxonomy" id="88456"/>
    <lineage>
        <taxon>Eukaryota</taxon>
        <taxon>Sar</taxon>
        <taxon>Alveolata</taxon>
        <taxon>Apicomplexa</taxon>
        <taxon>Conoidasida</taxon>
        <taxon>Coccidia</taxon>
        <taxon>Eucoccidiorida</taxon>
        <taxon>Eimeriorina</taxon>
        <taxon>Eimeriidae</taxon>
        <taxon>Cyclospora</taxon>
    </lineage>
</organism>
<feature type="region of interest" description="Disordered" evidence="7">
    <location>
        <begin position="780"/>
        <end position="800"/>
    </location>
</feature>
<evidence type="ECO:0000256" key="3">
    <source>
        <dbReference type="ARBA" id="ARBA00022691"/>
    </source>
</evidence>
<keyword evidence="3 5" id="KW-0949">S-adenosyl-L-methionine</keyword>
<keyword evidence="6" id="KW-0698">rRNA processing</keyword>
<evidence type="ECO:0000256" key="5">
    <source>
        <dbReference type="PROSITE-ProRule" id="PRU01026"/>
    </source>
</evidence>
<accession>A0A1D3D7J4</accession>
<dbReference type="GO" id="GO:0001522">
    <property type="term" value="P:pseudouridine synthesis"/>
    <property type="evidence" value="ECO:0007669"/>
    <property type="project" value="InterPro"/>
</dbReference>
<dbReference type="PROSITE" id="PS51689">
    <property type="entry name" value="SAM_RNA_A_N6_MT"/>
    <property type="match status" value="1"/>
</dbReference>
<evidence type="ECO:0000259" key="8">
    <source>
        <dbReference type="SMART" id="SM00650"/>
    </source>
</evidence>
<dbReference type="SUPFAM" id="SSF53335">
    <property type="entry name" value="S-adenosyl-L-methionine-dependent methyltransferases"/>
    <property type="match status" value="1"/>
</dbReference>
<keyword evidence="1 5" id="KW-0489">Methyltransferase</keyword>
<gene>
    <name evidence="9" type="ORF">cyc_06183</name>
</gene>
<evidence type="ECO:0000256" key="1">
    <source>
        <dbReference type="ARBA" id="ARBA00022603"/>
    </source>
</evidence>
<dbReference type="GO" id="GO:0003723">
    <property type="term" value="F:RNA binding"/>
    <property type="evidence" value="ECO:0007669"/>
    <property type="project" value="UniProtKB-UniRule"/>
</dbReference>
<feature type="binding site" evidence="5">
    <location>
        <position position="31"/>
    </location>
    <ligand>
        <name>S-adenosyl-L-methionine</name>
        <dbReference type="ChEBI" id="CHEBI:59789"/>
    </ligand>
</feature>
<dbReference type="InterPro" id="IPR029063">
    <property type="entry name" value="SAM-dependent_MTases_sf"/>
</dbReference>
<dbReference type="PANTHER" id="PTHR11727">
    <property type="entry name" value="DIMETHYLADENOSINE TRANSFERASE"/>
    <property type="match status" value="1"/>
</dbReference>
<dbReference type="InterPro" id="IPR001737">
    <property type="entry name" value="KsgA/Erm"/>
</dbReference>
<dbReference type="Gene3D" id="3.40.50.150">
    <property type="entry name" value="Vaccinia Virus protein VP39"/>
    <property type="match status" value="1"/>
</dbReference>
<dbReference type="GO" id="GO:0009982">
    <property type="term" value="F:pseudouridine synthase activity"/>
    <property type="evidence" value="ECO:0007669"/>
    <property type="project" value="InterPro"/>
</dbReference>
<dbReference type="InParanoid" id="A0A1D3D7J4"/>
<evidence type="ECO:0000256" key="6">
    <source>
        <dbReference type="RuleBase" id="RU362106"/>
    </source>
</evidence>
<keyword evidence="10" id="KW-1185">Reference proteome</keyword>
<dbReference type="EC" id="2.1.1.-" evidence="6"/>
<comment type="similarity">
    <text evidence="5 6">Belongs to the class I-like SAM-binding methyltransferase superfamily. rRNA adenine N(6)-methyltransferase family.</text>
</comment>
<feature type="binding site" evidence="5">
    <location>
        <position position="10"/>
    </location>
    <ligand>
        <name>S-adenosyl-L-methionine</name>
        <dbReference type="ChEBI" id="CHEBI:59789"/>
    </ligand>
</feature>
<evidence type="ECO:0000256" key="7">
    <source>
        <dbReference type="SAM" id="MobiDB-lite"/>
    </source>
</evidence>
<evidence type="ECO:0000313" key="10">
    <source>
        <dbReference type="Proteomes" id="UP000095192"/>
    </source>
</evidence>
<evidence type="ECO:0000256" key="4">
    <source>
        <dbReference type="ARBA" id="ARBA00022884"/>
    </source>
</evidence>
<proteinExistence type="inferred from homology"/>
<keyword evidence="4 5" id="KW-0694">RNA-binding</keyword>
<name>A0A1D3D7J4_9EIME</name>
<feature type="region of interest" description="Disordered" evidence="7">
    <location>
        <begin position="1159"/>
        <end position="1206"/>
    </location>
</feature>
<protein>
    <recommendedName>
        <fullName evidence="6">rRNA adenine N(6)-methyltransferase</fullName>
        <ecNumber evidence="6">2.1.1.-</ecNumber>
    </recommendedName>
</protein>
<evidence type="ECO:0000313" key="9">
    <source>
        <dbReference type="EMBL" id="OEH79389.1"/>
    </source>
</evidence>
<feature type="region of interest" description="Disordered" evidence="7">
    <location>
        <begin position="1269"/>
        <end position="1291"/>
    </location>
</feature>
<dbReference type="VEuPathDB" id="ToxoDB:cyc_06183"/>
<dbReference type="Proteomes" id="UP000095192">
    <property type="component" value="Unassembled WGS sequence"/>
</dbReference>
<dbReference type="InterPro" id="IPR020103">
    <property type="entry name" value="PsdUridine_synth_cat_dom_sf"/>
</dbReference>
<reference evidence="9 10" key="1">
    <citation type="journal article" date="2016" name="BMC Genomics">
        <title>Comparative genomics reveals Cyclospora cayetanensis possesses coccidia-like metabolism and invasion components but unique surface antigens.</title>
        <authorList>
            <person name="Liu S."/>
            <person name="Wang L."/>
            <person name="Zheng H."/>
            <person name="Xu Z."/>
            <person name="Roellig D.M."/>
            <person name="Li N."/>
            <person name="Frace M.A."/>
            <person name="Tang K."/>
            <person name="Arrowood M.J."/>
            <person name="Moss D.M."/>
            <person name="Zhang L."/>
            <person name="Feng Y."/>
            <person name="Xiao L."/>
        </authorList>
    </citation>
    <scope>NUCLEOTIDE SEQUENCE [LARGE SCALE GENOMIC DNA]</scope>
    <source>
        <strain evidence="9 10">CHN_HEN01</strain>
    </source>
</reference>
<dbReference type="SUPFAM" id="SSF55120">
    <property type="entry name" value="Pseudouridine synthase"/>
    <property type="match status" value="1"/>
</dbReference>
<dbReference type="InterPro" id="IPR020598">
    <property type="entry name" value="rRNA_Ade_methylase_Trfase_N"/>
</dbReference>
<dbReference type="PANTHER" id="PTHR11727:SF18">
    <property type="entry name" value="RRNA ADENINE N(6)-METHYLTRANSFERASE"/>
    <property type="match status" value="1"/>
</dbReference>
<dbReference type="VEuPathDB" id="ToxoDB:LOC34622410"/>
<evidence type="ECO:0000256" key="2">
    <source>
        <dbReference type="ARBA" id="ARBA00022679"/>
    </source>
</evidence>
<feature type="region of interest" description="Disordered" evidence="7">
    <location>
        <begin position="416"/>
        <end position="446"/>
    </location>
</feature>
<dbReference type="VEuPathDB" id="ToxoDB:LOC113146876"/>